<dbReference type="AlphaFoldDB" id="A0A0B8NR07"/>
<dbReference type="SUPFAM" id="SSF52972">
    <property type="entry name" value="ITPase-like"/>
    <property type="match status" value="1"/>
</dbReference>
<dbReference type="GO" id="GO:0047429">
    <property type="term" value="F:nucleoside triphosphate diphosphatase activity"/>
    <property type="evidence" value="ECO:0007669"/>
    <property type="project" value="InterPro"/>
</dbReference>
<evidence type="ECO:0000256" key="1">
    <source>
        <dbReference type="ARBA" id="ARBA00022801"/>
    </source>
</evidence>
<accession>A0A0B8NR07</accession>
<name>A0A0B8NR07_9VIBR</name>
<proteinExistence type="predicted"/>
<evidence type="ECO:0000313" key="4">
    <source>
        <dbReference type="Proteomes" id="UP000031671"/>
    </source>
</evidence>
<sequence length="76" mass="8572">MPINKPTLSSDMTDYQLVLASTSPFRAEILKKLQLPFLILSPDFDETPLKDETPQELVIVWPKARQGPVTYPKATT</sequence>
<dbReference type="GO" id="GO:0009117">
    <property type="term" value="P:nucleotide metabolic process"/>
    <property type="evidence" value="ECO:0007669"/>
    <property type="project" value="UniProtKB-KW"/>
</dbReference>
<evidence type="ECO:0000256" key="2">
    <source>
        <dbReference type="ARBA" id="ARBA00023080"/>
    </source>
</evidence>
<organism evidence="3 4">
    <name type="scientific">Vibrio ishigakensis</name>
    <dbReference type="NCBI Taxonomy" id="1481914"/>
    <lineage>
        <taxon>Bacteria</taxon>
        <taxon>Pseudomonadati</taxon>
        <taxon>Pseudomonadota</taxon>
        <taxon>Gammaproteobacteria</taxon>
        <taxon>Vibrionales</taxon>
        <taxon>Vibrionaceae</taxon>
        <taxon>Vibrio</taxon>
    </lineage>
</organism>
<dbReference type="Proteomes" id="UP000031671">
    <property type="component" value="Unassembled WGS sequence"/>
</dbReference>
<keyword evidence="2" id="KW-0546">Nucleotide metabolism</keyword>
<dbReference type="InterPro" id="IPR029001">
    <property type="entry name" value="ITPase-like_fam"/>
</dbReference>
<keyword evidence="4" id="KW-1185">Reference proteome</keyword>
<dbReference type="EMBL" id="BBRZ01000042">
    <property type="protein sequence ID" value="GAM57000.1"/>
    <property type="molecule type" value="Genomic_DNA"/>
</dbReference>
<reference evidence="3 4" key="2">
    <citation type="submission" date="2015-01" db="EMBL/GenBank/DDBJ databases">
        <authorList>
            <consortium name="NBRP consortium"/>
            <person name="Sawabe T."/>
            <person name="Meirelles P."/>
            <person name="Feng G."/>
            <person name="Sayaka M."/>
            <person name="Hattori M."/>
            <person name="Ohkuma M."/>
        </authorList>
    </citation>
    <scope>NUCLEOTIDE SEQUENCE [LARGE SCALE GENOMIC DNA]</scope>
    <source>
        <strain evidence="4">JCM 19231</strain>
    </source>
</reference>
<dbReference type="Pfam" id="PF02545">
    <property type="entry name" value="Maf"/>
    <property type="match status" value="1"/>
</dbReference>
<gene>
    <name evidence="3" type="ORF">JCM19231_1750</name>
</gene>
<dbReference type="InterPro" id="IPR003697">
    <property type="entry name" value="Maf-like"/>
</dbReference>
<dbReference type="Gene3D" id="3.90.950.10">
    <property type="match status" value="1"/>
</dbReference>
<keyword evidence="1" id="KW-0378">Hydrolase</keyword>
<evidence type="ECO:0000313" key="3">
    <source>
        <dbReference type="EMBL" id="GAM57000.1"/>
    </source>
</evidence>
<protein>
    <submittedName>
        <fullName evidence="3">Maf/yceF/yhdE family protein</fullName>
    </submittedName>
</protein>
<comment type="caution">
    <text evidence="3">The sequence shown here is derived from an EMBL/GenBank/DDBJ whole genome shotgun (WGS) entry which is preliminary data.</text>
</comment>
<reference evidence="3 4" key="1">
    <citation type="submission" date="2015-01" db="EMBL/GenBank/DDBJ databases">
        <title>Vibrio sp. C1 JCM 19231 whole genome shotgun sequence.</title>
        <authorList>
            <person name="Sawabe T."/>
            <person name="Meirelles P."/>
            <person name="Feng G."/>
            <person name="Sayaka M."/>
            <person name="Hattori M."/>
            <person name="Ohkuma M."/>
        </authorList>
    </citation>
    <scope>NUCLEOTIDE SEQUENCE [LARGE SCALE GENOMIC DNA]</scope>
    <source>
        <strain evidence="4">JCM 19231</strain>
    </source>
</reference>